<dbReference type="InterPro" id="IPR055450">
    <property type="entry name" value="AP5Z1_ARM"/>
</dbReference>
<feature type="non-terminal residue" evidence="4">
    <location>
        <position position="812"/>
    </location>
</feature>
<dbReference type="EMBL" id="VZRI01012193">
    <property type="protein sequence ID" value="NWU99917.1"/>
    <property type="molecule type" value="Genomic_DNA"/>
</dbReference>
<dbReference type="PANTHER" id="PTHR46488:SF1">
    <property type="entry name" value="AP-5 COMPLEX SUBUNIT ZETA-1"/>
    <property type="match status" value="1"/>
</dbReference>
<dbReference type="InterPro" id="IPR056857">
    <property type="entry name" value="TPR_AP5Z1_N"/>
</dbReference>
<sequence length="812" mass="90932">MFTAAGESFLRQAREIRDEELRRFSSRVAALLQSAEQGPEAVDALQRLHLTVAATKYPRRLDDKFVELLQTVLCSSKSSEQIQVLCAAILREMSPCNDLILSCDEIEDTKLLSLVSSVLLAQVNDLSGQTSAVGQRVVKALERRLPTGQNARCLLPVLSNVISLSSESLTEEQTNIVSKKMADWLRYASTQQGAVQSSGGFFSSPRTKQPAPVTEVDGAISTDFFTVLSVGQYYTQDQWLNVQAFSMLRKWLLCYGGKGLKTPDSDDKSGMDRSVMSLVSTASSSRHLASPKERLREKAFEYCQRLIEQSNRRPLKKDDGDLQKACLIEAVTIMDIICKQDSSYVYRTVSFLRTLHSRICGDAAYARTLLPIAQFFLNHSKMAAVDSDAIYKHLFTDIPAQLFHNPSLAFEFVQFCKDNSQLFTETSSIFRQSFPNLFKFLAWNSPPLISDFVDLLPFLLDADTAIEIFHLLLDLPCLTAALDIQLRSSALPTSERAASNTTVKPTTCLEAFRHPYYKSVFQYLLRTKSTPEGAPERLIPLRQLLGSLASSPRVVQCAETVPVLLELFFKVVAEFADGPLINQLVVLLLQRSDQLYEIPAFKDDVYRVLSSQLVMLCKLHPALIVELSTEILEFTGTVSNIQNKEALFTHMVWAIGEYMSVSYDKRCTVEQITRFFETLEAVLFEITQLRPQASTPSYAPRTISALMATLTKLAARSQDLIPRVSMFLSKMRTFVQSPAVTSVYCEEDLEEILIRATELMNLLKMPSVAQFVFTPPVDAASTRFQKEVNDSLPFALRLVTRLLEPTPGFVPG</sequence>
<dbReference type="Pfam" id="PF25153">
    <property type="entry name" value="TPR_AP5Z1"/>
    <property type="match status" value="1"/>
</dbReference>
<name>A0A7K6BDC6_UPUEP</name>
<dbReference type="GO" id="GO:0044599">
    <property type="term" value="C:AP-5 adaptor complex"/>
    <property type="evidence" value="ECO:0007669"/>
    <property type="project" value="InterPro"/>
</dbReference>
<dbReference type="Pfam" id="PF14764">
    <property type="entry name" value="SPG48"/>
    <property type="match status" value="1"/>
</dbReference>
<accession>A0A7K6BDC6</accession>
<dbReference type="OrthoDB" id="744564at2759"/>
<evidence type="ECO:0000259" key="2">
    <source>
        <dbReference type="Pfam" id="PF25153"/>
    </source>
</evidence>
<protein>
    <submittedName>
        <fullName evidence="4">AP5Z1 protein</fullName>
    </submittedName>
</protein>
<feature type="domain" description="AP-5 complex subunit zeta-1 ARM repeats" evidence="1">
    <location>
        <begin position="322"/>
        <end position="439"/>
    </location>
</feature>
<keyword evidence="5" id="KW-1185">Reference proteome</keyword>
<evidence type="ECO:0000313" key="4">
    <source>
        <dbReference type="EMBL" id="NWU99917.1"/>
    </source>
</evidence>
<feature type="domain" description="AP-5 complex subunit zeta-1 N-terminal TPR" evidence="2">
    <location>
        <begin position="1"/>
        <end position="281"/>
    </location>
</feature>
<proteinExistence type="predicted"/>
<gene>
    <name evidence="4" type="primary">Ap5z1</name>
    <name evidence="4" type="ORF">UPUEPO_R08919</name>
</gene>
<dbReference type="PANTHER" id="PTHR46488">
    <property type="entry name" value="AP-5 COMPLEX SUBUNIT ZETA-1"/>
    <property type="match status" value="1"/>
</dbReference>
<reference evidence="4 5" key="1">
    <citation type="submission" date="2019-09" db="EMBL/GenBank/DDBJ databases">
        <title>Bird 10,000 Genomes (B10K) Project - Family phase.</title>
        <authorList>
            <person name="Zhang G."/>
        </authorList>
    </citation>
    <scope>NUCLEOTIDE SEQUENCE [LARGE SCALE GENOMIC DNA]</scope>
    <source>
        <strain evidence="4">B10K-DU-012-37</strain>
    </source>
</reference>
<dbReference type="InterPro" id="IPR056856">
    <property type="entry name" value="TPR_AP5Z1_C"/>
</dbReference>
<evidence type="ECO:0000259" key="3">
    <source>
        <dbReference type="Pfam" id="PF25154"/>
    </source>
</evidence>
<dbReference type="InterPro" id="IPR028222">
    <property type="entry name" value="AP5Z1"/>
</dbReference>
<organism evidence="4 5">
    <name type="scientific">Upupa epops</name>
    <name type="common">Eurasian hoopoe</name>
    <dbReference type="NCBI Taxonomy" id="57439"/>
    <lineage>
        <taxon>Eukaryota</taxon>
        <taxon>Metazoa</taxon>
        <taxon>Chordata</taxon>
        <taxon>Craniata</taxon>
        <taxon>Vertebrata</taxon>
        <taxon>Euteleostomi</taxon>
        <taxon>Archelosauria</taxon>
        <taxon>Archosauria</taxon>
        <taxon>Dinosauria</taxon>
        <taxon>Saurischia</taxon>
        <taxon>Theropoda</taxon>
        <taxon>Coelurosauria</taxon>
        <taxon>Aves</taxon>
        <taxon>Neognathae</taxon>
        <taxon>Neoaves</taxon>
        <taxon>Telluraves</taxon>
        <taxon>Coraciimorphae</taxon>
        <taxon>Bucerotiformes</taxon>
        <taxon>Upupidae</taxon>
        <taxon>Upupa</taxon>
    </lineage>
</organism>
<feature type="domain" description="AP-5 complex subunit zeta-1 C-terminal TPR" evidence="3">
    <location>
        <begin position="451"/>
        <end position="802"/>
    </location>
</feature>
<comment type="caution">
    <text evidence="4">The sequence shown here is derived from an EMBL/GenBank/DDBJ whole genome shotgun (WGS) entry which is preliminary data.</text>
</comment>
<dbReference type="Proteomes" id="UP000544127">
    <property type="component" value="Unassembled WGS sequence"/>
</dbReference>
<evidence type="ECO:0000313" key="5">
    <source>
        <dbReference type="Proteomes" id="UP000544127"/>
    </source>
</evidence>
<feature type="non-terminal residue" evidence="4">
    <location>
        <position position="1"/>
    </location>
</feature>
<dbReference type="Pfam" id="PF25154">
    <property type="entry name" value="TPR_AP5Z1_C"/>
    <property type="match status" value="1"/>
</dbReference>
<dbReference type="AlphaFoldDB" id="A0A7K6BDC6"/>
<evidence type="ECO:0000259" key="1">
    <source>
        <dbReference type="Pfam" id="PF14764"/>
    </source>
</evidence>